<dbReference type="PROSITE" id="PS50928">
    <property type="entry name" value="ABC_TM1"/>
    <property type="match status" value="1"/>
</dbReference>
<feature type="transmembrane region" description="Helical" evidence="7">
    <location>
        <begin position="184"/>
        <end position="209"/>
    </location>
</feature>
<reference evidence="9 10" key="1">
    <citation type="journal article" date="2013" name="Genome Announc.">
        <title>Draft Genome Sequence of the Cellulolytic, Mesophilic, Anaerobic Bacterium Clostridium termitidis Strain CT1112 (DSM 5398).</title>
        <authorList>
            <person name="Lal S."/>
            <person name="Ramachandran U."/>
            <person name="Zhang X."/>
            <person name="Munir R."/>
            <person name="Sparling R."/>
            <person name="Levin D.B."/>
        </authorList>
    </citation>
    <scope>NUCLEOTIDE SEQUENCE [LARGE SCALE GENOMIC DNA]</scope>
    <source>
        <strain evidence="9 10">CT1112</strain>
    </source>
</reference>
<dbReference type="eggNOG" id="COG0395">
    <property type="taxonomic scope" value="Bacteria"/>
</dbReference>
<dbReference type="PATRIC" id="fig|1195236.3.peg.553"/>
<dbReference type="EMBL" id="AORV01000015">
    <property type="protein sequence ID" value="EMS73742.1"/>
    <property type="molecule type" value="Genomic_DNA"/>
</dbReference>
<evidence type="ECO:0000256" key="6">
    <source>
        <dbReference type="ARBA" id="ARBA00023136"/>
    </source>
</evidence>
<protein>
    <submittedName>
        <fullName evidence="9">ABC-type sugar transport system, permease component</fullName>
    </submittedName>
</protein>
<keyword evidence="9" id="KW-0762">Sugar transport</keyword>
<keyword evidence="6 7" id="KW-0472">Membrane</keyword>
<dbReference type="Proteomes" id="UP000014155">
    <property type="component" value="Unassembled WGS sequence"/>
</dbReference>
<keyword evidence="10" id="KW-1185">Reference proteome</keyword>
<dbReference type="SUPFAM" id="SSF161098">
    <property type="entry name" value="MetI-like"/>
    <property type="match status" value="1"/>
</dbReference>
<feature type="transmembrane region" description="Helical" evidence="7">
    <location>
        <begin position="143"/>
        <end position="163"/>
    </location>
</feature>
<proteinExistence type="inferred from homology"/>
<comment type="similarity">
    <text evidence="7">Belongs to the binding-protein-dependent transport system permease family.</text>
</comment>
<keyword evidence="4 7" id="KW-0812">Transmembrane</keyword>
<dbReference type="AlphaFoldDB" id="S0FPC9"/>
<evidence type="ECO:0000256" key="2">
    <source>
        <dbReference type="ARBA" id="ARBA00022448"/>
    </source>
</evidence>
<feature type="transmembrane region" description="Helical" evidence="7">
    <location>
        <begin position="71"/>
        <end position="98"/>
    </location>
</feature>
<name>S0FPC9_RUMCE</name>
<evidence type="ECO:0000256" key="4">
    <source>
        <dbReference type="ARBA" id="ARBA00022692"/>
    </source>
</evidence>
<evidence type="ECO:0000259" key="8">
    <source>
        <dbReference type="PROSITE" id="PS50928"/>
    </source>
</evidence>
<feature type="transmembrane region" description="Helical" evidence="7">
    <location>
        <begin position="12"/>
        <end position="33"/>
    </location>
</feature>
<evidence type="ECO:0000313" key="9">
    <source>
        <dbReference type="EMBL" id="EMS73742.1"/>
    </source>
</evidence>
<comment type="subcellular location">
    <subcellularLocation>
        <location evidence="1 7">Cell membrane</location>
        <topology evidence="1 7">Multi-pass membrane protein</topology>
    </subcellularLocation>
</comment>
<evidence type="ECO:0000256" key="1">
    <source>
        <dbReference type="ARBA" id="ARBA00004651"/>
    </source>
</evidence>
<dbReference type="PANTHER" id="PTHR43744:SF9">
    <property type="entry name" value="POLYGALACTURONAN_RHAMNOGALACTURONAN TRANSPORT SYSTEM PERMEASE PROTEIN YTCP"/>
    <property type="match status" value="1"/>
</dbReference>
<feature type="transmembrane region" description="Helical" evidence="7">
    <location>
        <begin position="110"/>
        <end position="131"/>
    </location>
</feature>
<comment type="caution">
    <text evidence="9">The sequence shown here is derived from an EMBL/GenBank/DDBJ whole genome shotgun (WGS) entry which is preliminary data.</text>
</comment>
<accession>S0FPC9</accession>
<evidence type="ECO:0000313" key="10">
    <source>
        <dbReference type="Proteomes" id="UP000014155"/>
    </source>
</evidence>
<dbReference type="PANTHER" id="PTHR43744">
    <property type="entry name" value="ABC TRANSPORTER PERMEASE PROTEIN MG189-RELATED-RELATED"/>
    <property type="match status" value="1"/>
</dbReference>
<dbReference type="GO" id="GO:0005886">
    <property type="term" value="C:plasma membrane"/>
    <property type="evidence" value="ECO:0007669"/>
    <property type="project" value="UniProtKB-SubCell"/>
</dbReference>
<dbReference type="RefSeq" id="WP_004623533.1">
    <property type="nucleotide sequence ID" value="NZ_AORV01000015.1"/>
</dbReference>
<evidence type="ECO:0000256" key="5">
    <source>
        <dbReference type="ARBA" id="ARBA00022989"/>
    </source>
</evidence>
<dbReference type="Gene3D" id="1.10.3720.10">
    <property type="entry name" value="MetI-like"/>
    <property type="match status" value="1"/>
</dbReference>
<keyword evidence="5 7" id="KW-1133">Transmembrane helix</keyword>
<dbReference type="STRING" id="1195236.CTER_0248"/>
<sequence length="298" mass="33438">MLQVKKHRSEWIFQTVLAAIMIMFSVLMIYPFLNIFAKSLSTGSAMIGRTVYILPVSPTLNNYWAIFNNSLLIQSLLVSVARTVVGTMFHLVITGAAAYACSKKRLKGRYFLTVFFLIPMYFGGGLLPSYILITKLGLMNSFWVYIFPGMFSTFNFLVMMTYFKQLPESIEESARIDGANDFQIFTRIVIPVSTPIIATIALLVAVGHWNSWFDAVLYVNTAKLQPVQAVLQQIIQGTQTTTLLRNAQYGTTSANTNTFTTQSITMATLCFTVFPILFVYPFLQKYFVKGIMIGGVKG</sequence>
<organism evidence="9 10">
    <name type="scientific">Ruminiclostridium cellobioparum subsp. termitidis CT1112</name>
    <dbReference type="NCBI Taxonomy" id="1195236"/>
    <lineage>
        <taxon>Bacteria</taxon>
        <taxon>Bacillati</taxon>
        <taxon>Bacillota</taxon>
        <taxon>Clostridia</taxon>
        <taxon>Eubacteriales</taxon>
        <taxon>Oscillospiraceae</taxon>
        <taxon>Ruminiclostridium</taxon>
    </lineage>
</organism>
<dbReference type="InterPro" id="IPR000515">
    <property type="entry name" value="MetI-like"/>
</dbReference>
<dbReference type="Pfam" id="PF00528">
    <property type="entry name" value="BPD_transp_1"/>
    <property type="match status" value="1"/>
</dbReference>
<feature type="domain" description="ABC transmembrane type-1" evidence="8">
    <location>
        <begin position="72"/>
        <end position="270"/>
    </location>
</feature>
<evidence type="ECO:0000256" key="7">
    <source>
        <dbReference type="RuleBase" id="RU363032"/>
    </source>
</evidence>
<keyword evidence="2 7" id="KW-0813">Transport</keyword>
<dbReference type="GO" id="GO:0055085">
    <property type="term" value="P:transmembrane transport"/>
    <property type="evidence" value="ECO:0007669"/>
    <property type="project" value="InterPro"/>
</dbReference>
<dbReference type="CDD" id="cd06261">
    <property type="entry name" value="TM_PBP2"/>
    <property type="match status" value="1"/>
</dbReference>
<feature type="transmembrane region" description="Helical" evidence="7">
    <location>
        <begin position="264"/>
        <end position="283"/>
    </location>
</feature>
<keyword evidence="3" id="KW-1003">Cell membrane</keyword>
<gene>
    <name evidence="9" type="ORF">CTER_0248</name>
</gene>
<dbReference type="InterPro" id="IPR035906">
    <property type="entry name" value="MetI-like_sf"/>
</dbReference>
<evidence type="ECO:0000256" key="3">
    <source>
        <dbReference type="ARBA" id="ARBA00022475"/>
    </source>
</evidence>